<dbReference type="AlphaFoldDB" id="A0A2N6SDT7"/>
<keyword evidence="1" id="KW-0812">Transmembrane</keyword>
<feature type="transmembrane region" description="Helical" evidence="1">
    <location>
        <begin position="71"/>
        <end position="88"/>
    </location>
</feature>
<organism evidence="2 3">
    <name type="scientific">Gemella sanguinis</name>
    <dbReference type="NCBI Taxonomy" id="84135"/>
    <lineage>
        <taxon>Bacteria</taxon>
        <taxon>Bacillati</taxon>
        <taxon>Bacillota</taxon>
        <taxon>Bacilli</taxon>
        <taxon>Bacillales</taxon>
        <taxon>Gemellaceae</taxon>
        <taxon>Gemella</taxon>
    </lineage>
</organism>
<feature type="transmembrane region" description="Helical" evidence="1">
    <location>
        <begin position="118"/>
        <end position="140"/>
    </location>
</feature>
<evidence type="ECO:0000313" key="2">
    <source>
        <dbReference type="EMBL" id="PMC52047.1"/>
    </source>
</evidence>
<dbReference type="Proteomes" id="UP000235670">
    <property type="component" value="Unassembled WGS sequence"/>
</dbReference>
<comment type="caution">
    <text evidence="2">The sequence shown here is derived from an EMBL/GenBank/DDBJ whole genome shotgun (WGS) entry which is preliminary data.</text>
</comment>
<gene>
    <name evidence="2" type="ORF">CJ218_06515</name>
</gene>
<evidence type="ECO:0000256" key="1">
    <source>
        <dbReference type="SAM" id="Phobius"/>
    </source>
</evidence>
<protein>
    <submittedName>
        <fullName evidence="2">DUF2232 domain-containing protein</fullName>
    </submittedName>
</protein>
<feature type="transmembrane region" description="Helical" evidence="1">
    <location>
        <begin position="231"/>
        <end position="250"/>
    </location>
</feature>
<feature type="transmembrane region" description="Helical" evidence="1">
    <location>
        <begin position="186"/>
        <end position="210"/>
    </location>
</feature>
<dbReference type="PANTHER" id="PTHR41324">
    <property type="entry name" value="MEMBRANE PROTEIN-RELATED"/>
    <property type="match status" value="1"/>
</dbReference>
<feature type="transmembrane region" description="Helical" evidence="1">
    <location>
        <begin position="31"/>
        <end position="59"/>
    </location>
</feature>
<dbReference type="RefSeq" id="WP_102190036.1">
    <property type="nucleotide sequence ID" value="NZ_PNGT01000007.1"/>
</dbReference>
<keyword evidence="1" id="KW-0472">Membrane</keyword>
<name>A0A2N6SDT7_9BACL</name>
<feature type="transmembrane region" description="Helical" evidence="1">
    <location>
        <begin position="295"/>
        <end position="314"/>
    </location>
</feature>
<dbReference type="EMBL" id="PNGT01000007">
    <property type="protein sequence ID" value="PMC52047.1"/>
    <property type="molecule type" value="Genomic_DNA"/>
</dbReference>
<accession>A0A2N6SDT7</accession>
<dbReference type="OrthoDB" id="2991485at2"/>
<proteinExistence type="predicted"/>
<evidence type="ECO:0000313" key="3">
    <source>
        <dbReference type="Proteomes" id="UP000235670"/>
    </source>
</evidence>
<sequence length="331" mass="37697">MNNNISESLKKELEKLLENKFFFKKPSNTKIIVYSLTFIALVVLSAFLNIVEIGAFLAVFPLTYVLGARGLKYYLPLVLSGVVILMFFSNPYMLFWFTMHMVLAFIVYQSIVTRNSKVFLVTAVSAFLFLGIAIYTALLVKNGILNITNEQINQFVNDIQKESALSNQTIDKSVLLSTIDSLKRTFPVTLFITIFLYSLLLVQYTLSMLGREYIIIPTFPKFSRITLSSRIANIYIVLVIIELIVGVQVGDSSNNFWYVLLQNTNTILGLVFALNGLFTAFFFAELKENETSIKVMLVILFIIFNPILEMLGFVDSVFKLRESYIIMKKGR</sequence>
<dbReference type="Pfam" id="PF09991">
    <property type="entry name" value="DUF2232"/>
    <property type="match status" value="1"/>
</dbReference>
<feature type="transmembrane region" description="Helical" evidence="1">
    <location>
        <begin position="256"/>
        <end position="283"/>
    </location>
</feature>
<dbReference type="PANTHER" id="PTHR41324:SF1">
    <property type="entry name" value="DUF2232 DOMAIN-CONTAINING PROTEIN"/>
    <property type="match status" value="1"/>
</dbReference>
<dbReference type="InterPro" id="IPR018710">
    <property type="entry name" value="DUF2232"/>
</dbReference>
<reference evidence="2 3" key="1">
    <citation type="submission" date="2017-09" db="EMBL/GenBank/DDBJ databases">
        <title>Bacterial strain isolated from the female urinary microbiota.</title>
        <authorList>
            <person name="Thomas-White K."/>
            <person name="Kumar N."/>
            <person name="Forster S."/>
            <person name="Putonti C."/>
            <person name="Lawley T."/>
            <person name="Wolfe A.J."/>
        </authorList>
    </citation>
    <scope>NUCLEOTIDE SEQUENCE [LARGE SCALE GENOMIC DNA]</scope>
    <source>
        <strain evidence="2 3">UMB0186</strain>
    </source>
</reference>
<dbReference type="STRING" id="84135.GCA_001052115_00577"/>
<keyword evidence="1" id="KW-1133">Transmembrane helix</keyword>